<dbReference type="GeneID" id="66984720"/>
<dbReference type="InterPro" id="IPR006035">
    <property type="entry name" value="Ureohydrolase"/>
</dbReference>
<keyword evidence="8" id="KW-1185">Reference proteome</keyword>
<protein>
    <submittedName>
        <fullName evidence="7">Arginase, catabolizes arginine to ornithine and urea</fullName>
    </submittedName>
</protein>
<dbReference type="Gene3D" id="3.40.800.10">
    <property type="entry name" value="Ureohydrolase domain"/>
    <property type="match status" value="2"/>
</dbReference>
<dbReference type="RefSeq" id="XP_043138884.1">
    <property type="nucleotide sequence ID" value="XM_043281401.1"/>
</dbReference>
<evidence type="ECO:0000256" key="5">
    <source>
        <dbReference type="RuleBase" id="RU003684"/>
    </source>
</evidence>
<dbReference type="Pfam" id="PF00491">
    <property type="entry name" value="Arginase"/>
    <property type="match status" value="1"/>
</dbReference>
<evidence type="ECO:0000313" key="8">
    <source>
        <dbReference type="Proteomes" id="UP000637239"/>
    </source>
</evidence>
<dbReference type="GO" id="GO:0030145">
    <property type="term" value="F:manganese ion binding"/>
    <property type="evidence" value="ECO:0007669"/>
    <property type="project" value="TreeGrafter"/>
</dbReference>
<dbReference type="EMBL" id="AP024421">
    <property type="protein sequence ID" value="BCR90362.1"/>
    <property type="molecule type" value="Genomic_DNA"/>
</dbReference>
<dbReference type="InterPro" id="IPR023696">
    <property type="entry name" value="Ureohydrolase_dom_sf"/>
</dbReference>
<sequence length="160" mass="18162">MKSSDLVSRYTQTLHQKVYDYSRQGKPVLTLGGNHSIAIGTLTGVARAIRERVNGKGTAVVYVDAHADIKAFDMHEVRKMGIQKIMDMVLEYIGDNTPIHLSYDIDSLDPKWAPSTISRLTGGWIWLRGLTLRVAFMKMVVLLLWIWLRLIRALRRGLRG</sequence>
<dbReference type="Proteomes" id="UP000637239">
    <property type="component" value="Chromosome 6"/>
</dbReference>
<evidence type="ECO:0000256" key="1">
    <source>
        <dbReference type="ARBA" id="ARBA00022723"/>
    </source>
</evidence>
<keyword evidence="6" id="KW-0812">Transmembrane</keyword>
<feature type="transmembrane region" description="Helical" evidence="6">
    <location>
        <begin position="125"/>
        <end position="148"/>
    </location>
</feature>
<evidence type="ECO:0000313" key="7">
    <source>
        <dbReference type="EMBL" id="BCR90362.1"/>
    </source>
</evidence>
<dbReference type="GO" id="GO:0005829">
    <property type="term" value="C:cytosol"/>
    <property type="evidence" value="ECO:0007669"/>
    <property type="project" value="TreeGrafter"/>
</dbReference>
<evidence type="ECO:0000256" key="3">
    <source>
        <dbReference type="ARBA" id="ARBA00023211"/>
    </source>
</evidence>
<dbReference type="SUPFAM" id="SSF52768">
    <property type="entry name" value="Arginase/deacetylase"/>
    <property type="match status" value="1"/>
</dbReference>
<evidence type="ECO:0000256" key="4">
    <source>
        <dbReference type="PROSITE-ProRule" id="PRU00742"/>
    </source>
</evidence>
<proteinExistence type="inferred from homology"/>
<dbReference type="InterPro" id="IPR020855">
    <property type="entry name" value="Ureohydrolase_Mn_BS"/>
</dbReference>
<dbReference type="KEGG" id="ache:ACHE_60248S"/>
<dbReference type="PROSITE" id="PS51409">
    <property type="entry name" value="ARGINASE_2"/>
    <property type="match status" value="2"/>
</dbReference>
<comment type="similarity">
    <text evidence="4 5">Belongs to the arginase family.</text>
</comment>
<dbReference type="PANTHER" id="PTHR43782:SF3">
    <property type="entry name" value="ARGINASE"/>
    <property type="match status" value="1"/>
</dbReference>
<dbReference type="AlphaFoldDB" id="A0A7R7ZRI4"/>
<keyword evidence="6" id="KW-0472">Membrane</keyword>
<reference evidence="7" key="2">
    <citation type="submission" date="2021-02" db="EMBL/GenBank/DDBJ databases">
        <title>Aspergillus chevalieri M1 genome sequence.</title>
        <authorList>
            <person name="Kadooka C."/>
            <person name="Mori K."/>
            <person name="Futagami T."/>
        </authorList>
    </citation>
    <scope>NUCLEOTIDE SEQUENCE</scope>
    <source>
        <strain evidence="7">M1</strain>
    </source>
</reference>
<keyword evidence="2 5" id="KW-0378">Hydrolase</keyword>
<keyword evidence="1" id="KW-0479">Metal-binding</keyword>
<keyword evidence="6" id="KW-1133">Transmembrane helix</keyword>
<dbReference type="GO" id="GO:0004053">
    <property type="term" value="F:arginase activity"/>
    <property type="evidence" value="ECO:0007669"/>
    <property type="project" value="TreeGrafter"/>
</dbReference>
<gene>
    <name evidence="7" type="primary">CAR1_2</name>
    <name evidence="7" type="ORF">ACHE_60248S</name>
</gene>
<evidence type="ECO:0000256" key="6">
    <source>
        <dbReference type="SAM" id="Phobius"/>
    </source>
</evidence>
<dbReference type="PROSITE" id="PS01053">
    <property type="entry name" value="ARGINASE_1"/>
    <property type="match status" value="1"/>
</dbReference>
<name>A0A7R7ZRI4_ASPCH</name>
<organism evidence="7 8">
    <name type="scientific">Aspergillus chevalieri</name>
    <name type="common">Eurotium chevalieri</name>
    <dbReference type="NCBI Taxonomy" id="182096"/>
    <lineage>
        <taxon>Eukaryota</taxon>
        <taxon>Fungi</taxon>
        <taxon>Dikarya</taxon>
        <taxon>Ascomycota</taxon>
        <taxon>Pezizomycotina</taxon>
        <taxon>Eurotiomycetes</taxon>
        <taxon>Eurotiomycetidae</taxon>
        <taxon>Eurotiales</taxon>
        <taxon>Aspergillaceae</taxon>
        <taxon>Aspergillus</taxon>
        <taxon>Aspergillus subgen. Aspergillus</taxon>
    </lineage>
</organism>
<reference evidence="7" key="1">
    <citation type="submission" date="2021-01" db="EMBL/GenBank/DDBJ databases">
        <authorList>
            <consortium name="Aspergillus chevalieri M1 genome sequencing consortium"/>
            <person name="Kazuki M."/>
            <person name="Futagami T."/>
        </authorList>
    </citation>
    <scope>NUCLEOTIDE SEQUENCE</scope>
    <source>
        <strain evidence="7">M1</strain>
    </source>
</reference>
<keyword evidence="3" id="KW-0464">Manganese</keyword>
<dbReference type="GO" id="GO:0005634">
    <property type="term" value="C:nucleus"/>
    <property type="evidence" value="ECO:0007669"/>
    <property type="project" value="TreeGrafter"/>
</dbReference>
<accession>A0A7R7ZRI4</accession>
<evidence type="ECO:0000256" key="2">
    <source>
        <dbReference type="ARBA" id="ARBA00022801"/>
    </source>
</evidence>
<dbReference type="PANTHER" id="PTHR43782">
    <property type="entry name" value="ARGINASE"/>
    <property type="match status" value="1"/>
</dbReference>